<evidence type="ECO:0000313" key="1">
    <source>
        <dbReference type="EMBL" id="EHJ62935.1"/>
    </source>
</evidence>
<keyword evidence="2" id="KW-1185">Reference proteome</keyword>
<reference evidence="1 2" key="1">
    <citation type="journal article" date="2012" name="J. Bacteriol.">
        <title>Genome sequence of benzo(a)pyrene-degrading bacterium Novosphingobium pentaromativorans US6-1.</title>
        <authorList>
            <person name="Luo Y.R."/>
            <person name="Kang S.G."/>
            <person name="Kim S.J."/>
            <person name="Kim M.R."/>
            <person name="Li N."/>
            <person name="Lee J.H."/>
            <person name="Kwon K.K."/>
        </authorList>
    </citation>
    <scope>NUCLEOTIDE SEQUENCE [LARGE SCALE GENOMIC DNA]</scope>
    <source>
        <strain evidence="1 2">US6-1</strain>
    </source>
</reference>
<name>G6E6N9_9SPHN</name>
<gene>
    <name evidence="1" type="ORF">NSU_0010</name>
</gene>
<dbReference type="AlphaFoldDB" id="G6E6N9"/>
<sequence>MLLDPISDALHFQLQPFEADEIQICPRRNVFLRRFVTG</sequence>
<dbReference type="Proteomes" id="UP000004030">
    <property type="component" value="Unassembled WGS sequence"/>
</dbReference>
<protein>
    <submittedName>
        <fullName evidence="1">Uncharacterized protein</fullName>
    </submittedName>
</protein>
<proteinExistence type="predicted"/>
<evidence type="ECO:0000313" key="2">
    <source>
        <dbReference type="Proteomes" id="UP000004030"/>
    </source>
</evidence>
<dbReference type="EMBL" id="AGFM01000002">
    <property type="protein sequence ID" value="EHJ62935.1"/>
    <property type="molecule type" value="Genomic_DNA"/>
</dbReference>
<comment type="caution">
    <text evidence="1">The sequence shown here is derived from an EMBL/GenBank/DDBJ whole genome shotgun (WGS) entry which is preliminary data.</text>
</comment>
<organism evidence="1 2">
    <name type="scientific">Novosphingobium pentaromativorans US6-1</name>
    <dbReference type="NCBI Taxonomy" id="1088721"/>
    <lineage>
        <taxon>Bacteria</taxon>
        <taxon>Pseudomonadati</taxon>
        <taxon>Pseudomonadota</taxon>
        <taxon>Alphaproteobacteria</taxon>
        <taxon>Sphingomonadales</taxon>
        <taxon>Sphingomonadaceae</taxon>
        <taxon>Novosphingobium</taxon>
    </lineage>
</organism>
<accession>G6E6N9</accession>